<dbReference type="Pfam" id="PF06985">
    <property type="entry name" value="HET"/>
    <property type="match status" value="2"/>
</dbReference>
<evidence type="ECO:0000259" key="1">
    <source>
        <dbReference type="Pfam" id="PF06985"/>
    </source>
</evidence>
<evidence type="ECO:0000313" key="3">
    <source>
        <dbReference type="Proteomes" id="UP001629113"/>
    </source>
</evidence>
<accession>A0ABR4P6X5</accession>
<comment type="caution">
    <text evidence="2">The sequence shown here is derived from an EMBL/GenBank/DDBJ whole genome shotgun (WGS) entry which is preliminary data.</text>
</comment>
<feature type="domain" description="Heterokaryon incompatibility" evidence="1">
    <location>
        <begin position="245"/>
        <end position="308"/>
    </location>
</feature>
<dbReference type="Proteomes" id="UP001629113">
    <property type="component" value="Unassembled WGS sequence"/>
</dbReference>
<dbReference type="PANTHER" id="PTHR33112:SF16">
    <property type="entry name" value="HETEROKARYON INCOMPATIBILITY DOMAIN-CONTAINING PROTEIN"/>
    <property type="match status" value="1"/>
</dbReference>
<sequence length="754" mass="85565">MDEAQPWPMWSPSQLLCSKCQVALLPVQEPELACAQFAPRHLDTFSLHSPSIASLNDSRLLNCHLCVQMWAARHSDFNELLQREEDTTVPVALHFRWESLSRKTLGAKRWKHEPRRLVFATDIDLKPRTSEEWHDHFSHMLIGDEAERLENRLTFYMTSASNSTTDGESPPYDFRWISASTSSPNTHMLANMWITDCLRGHTECTRLQDSRGRWNPTRVLDVESSEVDSGVKLWEPEPNSEAIMYTTLSHSWGTAEVVTMNCSNYESFKAGIPNEAFTKTFKHAIATTRKLGVRYLWVDSLCIKQKCPDDCACSRHKYPIDSHGVEQKPPSDWELEAGRMGDVYKYGYCNIAAVRSKLNAEGLHVKRNPLIITPLMLSISNGDNPTEGVGNYCFHQQFEEWFNLDTAPLNQRAWVFQERVLSPRTLYFGSNQVSYECCGIKASEAWPFSNKRNSLYDRTLKSQLSTLTTSKLDAFDRRFVALDFWKTAVSSYSATDISFDTDRLIAMSGLARSVQRIVNYPYLAGLWMFHLEYQLSWHVTDRGTSRRADPSPAPSWSWASVHGRVKTPYKLWSKENDSEHKVCVTFLNLKDLSLVDNFGQIDSRGNNSIKVQGQLAKGVLGMDLIRKLRVATQLDRPRGTDEYPMLEDADFDTSDVDDAEAYCLLLFTSPALDGLAAVNRLIGRVDLHGLMLFPATGEGRRPGEFTRCGTFQIYHGDASKSLQKAFSVFASRAKESGLPFRKGRSGNEFLVTIV</sequence>
<keyword evidence="3" id="KW-1185">Reference proteome</keyword>
<gene>
    <name evidence="2" type="ORF">PVAG01_09289</name>
</gene>
<reference evidence="2 3" key="1">
    <citation type="submission" date="2024-06" db="EMBL/GenBank/DDBJ databases">
        <title>Complete genome of Phlyctema vagabunda strain 19-DSS-EL-015.</title>
        <authorList>
            <person name="Fiorenzani C."/>
        </authorList>
    </citation>
    <scope>NUCLEOTIDE SEQUENCE [LARGE SCALE GENOMIC DNA]</scope>
    <source>
        <strain evidence="2 3">19-DSS-EL-015</strain>
    </source>
</reference>
<protein>
    <submittedName>
        <fullName evidence="2">Heterokaryon incompatibility protein</fullName>
    </submittedName>
</protein>
<proteinExistence type="predicted"/>
<dbReference type="EMBL" id="JBFCZG010000008">
    <property type="protein sequence ID" value="KAL3419068.1"/>
    <property type="molecule type" value="Genomic_DNA"/>
</dbReference>
<organism evidence="2 3">
    <name type="scientific">Phlyctema vagabunda</name>
    <dbReference type="NCBI Taxonomy" id="108571"/>
    <lineage>
        <taxon>Eukaryota</taxon>
        <taxon>Fungi</taxon>
        <taxon>Dikarya</taxon>
        <taxon>Ascomycota</taxon>
        <taxon>Pezizomycotina</taxon>
        <taxon>Leotiomycetes</taxon>
        <taxon>Helotiales</taxon>
        <taxon>Dermateaceae</taxon>
        <taxon>Phlyctema</taxon>
    </lineage>
</organism>
<dbReference type="PANTHER" id="PTHR33112">
    <property type="entry name" value="DOMAIN PROTEIN, PUTATIVE-RELATED"/>
    <property type="match status" value="1"/>
</dbReference>
<evidence type="ECO:0000313" key="2">
    <source>
        <dbReference type="EMBL" id="KAL3419068.1"/>
    </source>
</evidence>
<dbReference type="InterPro" id="IPR010730">
    <property type="entry name" value="HET"/>
</dbReference>
<feature type="domain" description="Heterokaryon incompatibility" evidence="1">
    <location>
        <begin position="320"/>
        <end position="418"/>
    </location>
</feature>
<name>A0ABR4P6X5_9HELO</name>